<name>A0A2S2BVR3_9NOCA</name>
<evidence type="ECO:0000313" key="5">
    <source>
        <dbReference type="Proteomes" id="UP000245711"/>
    </source>
</evidence>
<reference evidence="4 5" key="1">
    <citation type="submission" date="2017-05" db="EMBL/GenBank/DDBJ databases">
        <title>Isolation of Rhodococcus sp. S2-17 biodegrading of BP-3.</title>
        <authorList>
            <person name="Lee Y."/>
            <person name="Kim K.H."/>
            <person name="Chun B.H."/>
            <person name="Jung H.S."/>
            <person name="Jeon C.O."/>
        </authorList>
    </citation>
    <scope>NUCLEOTIDE SEQUENCE [LARGE SCALE GENOMIC DNA]</scope>
    <source>
        <strain evidence="4 5">S2-17</strain>
    </source>
</reference>
<dbReference type="GO" id="GO:0010181">
    <property type="term" value="F:FMN binding"/>
    <property type="evidence" value="ECO:0007669"/>
    <property type="project" value="InterPro"/>
</dbReference>
<dbReference type="PANTHER" id="PTHR30466">
    <property type="entry name" value="FLAVIN REDUCTASE"/>
    <property type="match status" value="1"/>
</dbReference>
<dbReference type="Gene3D" id="2.30.110.10">
    <property type="entry name" value="Electron Transport, Fmn-binding Protein, Chain A"/>
    <property type="match status" value="1"/>
</dbReference>
<gene>
    <name evidence="4" type="ORF">CBI38_14845</name>
</gene>
<dbReference type="GO" id="GO:0042602">
    <property type="term" value="F:riboflavin reductase (NADPH) activity"/>
    <property type="evidence" value="ECO:0007669"/>
    <property type="project" value="TreeGrafter"/>
</dbReference>
<organism evidence="4 5">
    <name type="scientific">Rhodococcus oxybenzonivorans</name>
    <dbReference type="NCBI Taxonomy" id="1990687"/>
    <lineage>
        <taxon>Bacteria</taxon>
        <taxon>Bacillati</taxon>
        <taxon>Actinomycetota</taxon>
        <taxon>Actinomycetes</taxon>
        <taxon>Mycobacteriales</taxon>
        <taxon>Nocardiaceae</taxon>
        <taxon>Rhodococcus</taxon>
    </lineage>
</organism>
<sequence>MNQPIIDAAEFRRVLGHLPTGVVVVTSTVDGAPVGMACNSFTSISLDPALVGFSVAHTSSTWPPIRTEGSFCINVLAEDHADLTRNFSRKGIDRFEGVDWQARSGGPGLDGAVAWIDCTLWREYEAGDHMIVLGKVHSIEAAPDVSPLVFCRGAYGAFATALN</sequence>
<dbReference type="PANTHER" id="PTHR30466:SF11">
    <property type="entry name" value="FLAVIN-DEPENDENT MONOOXYGENASE, REDUCTASE SUBUNIT HSAB"/>
    <property type="match status" value="1"/>
</dbReference>
<keyword evidence="2" id="KW-0560">Oxidoreductase</keyword>
<dbReference type="SMART" id="SM00903">
    <property type="entry name" value="Flavin_Reduct"/>
    <property type="match status" value="1"/>
</dbReference>
<protein>
    <recommendedName>
        <fullName evidence="3">Flavin reductase like domain-containing protein</fullName>
    </recommendedName>
</protein>
<dbReference type="InterPro" id="IPR050268">
    <property type="entry name" value="NADH-dep_flavin_reductase"/>
</dbReference>
<dbReference type="EMBL" id="CP021354">
    <property type="protein sequence ID" value="AWK72654.1"/>
    <property type="molecule type" value="Genomic_DNA"/>
</dbReference>
<proteinExistence type="inferred from homology"/>
<dbReference type="Pfam" id="PF01613">
    <property type="entry name" value="Flavin_Reduct"/>
    <property type="match status" value="1"/>
</dbReference>
<accession>A0A2S2BVR3</accession>
<evidence type="ECO:0000313" key="4">
    <source>
        <dbReference type="EMBL" id="AWK72654.1"/>
    </source>
</evidence>
<dbReference type="InterPro" id="IPR002563">
    <property type="entry name" value="Flavin_Rdtase-like_dom"/>
</dbReference>
<dbReference type="OrthoDB" id="9792858at2"/>
<evidence type="ECO:0000256" key="1">
    <source>
        <dbReference type="ARBA" id="ARBA00008898"/>
    </source>
</evidence>
<dbReference type="InterPro" id="IPR012349">
    <property type="entry name" value="Split_barrel_FMN-bd"/>
</dbReference>
<dbReference type="RefSeq" id="WP_109329955.1">
    <property type="nucleotide sequence ID" value="NZ_CP021354.1"/>
</dbReference>
<dbReference type="Proteomes" id="UP000245711">
    <property type="component" value="Chromosome"/>
</dbReference>
<evidence type="ECO:0000256" key="2">
    <source>
        <dbReference type="ARBA" id="ARBA00023002"/>
    </source>
</evidence>
<evidence type="ECO:0000259" key="3">
    <source>
        <dbReference type="SMART" id="SM00903"/>
    </source>
</evidence>
<comment type="similarity">
    <text evidence="1">Belongs to the non-flavoprotein flavin reductase family.</text>
</comment>
<dbReference type="AlphaFoldDB" id="A0A2S2BVR3"/>
<keyword evidence="5" id="KW-1185">Reference proteome</keyword>
<feature type="domain" description="Flavin reductase like" evidence="3">
    <location>
        <begin position="15"/>
        <end position="157"/>
    </location>
</feature>
<dbReference type="KEGG" id="roz:CBI38_14845"/>
<dbReference type="SUPFAM" id="SSF50475">
    <property type="entry name" value="FMN-binding split barrel"/>
    <property type="match status" value="1"/>
</dbReference>